<keyword evidence="3" id="KW-1185">Reference proteome</keyword>
<dbReference type="eggNOG" id="ENOG502SSCY">
    <property type="taxonomic scope" value="Eukaryota"/>
</dbReference>
<dbReference type="RefSeq" id="XP_009547193.1">
    <property type="nucleotide sequence ID" value="XM_009548898.1"/>
</dbReference>
<name>W4K5W6_HETIT</name>
<sequence>MTLLAFAFKVIKVPWNFVHFLLFSFSTGRASHREVEPEVPEVPDLQKQLRKTDDELRRARQHSTDLEERYRKERKALDEAQSKLDQSIAILHTREQDLQRAKEIITRREQTISQLQSQTAAIETMLAQNNALLDTRTRELEVAQVFLTKQESFTEKEIIDQIEGLNYEIFQVAIVLSDEWESEEECETDGKLQDRDTTKTVRNVNEDEQAHAVLEEIRSWSTPRIAEITQLASQIEDPLALQVVFQAYLTHIVASFMSQWQFADHGLNQAMDRIFSALENEEPPAISGRWRALTHQYTQKVFHQEQTPDSLADFLAETLTSCVLCAGRDRDRARIKHAILQKAGDGLREVATFVFRLNKAIGEGITTSMLLPMVVMGGEMFDVRNMEDGYTEAKESGPVMCTTSMGLMRDLKRDDGKRNRAVLLKPKVALESVLAMLAEN</sequence>
<dbReference type="Proteomes" id="UP000030671">
    <property type="component" value="Unassembled WGS sequence"/>
</dbReference>
<dbReference type="STRING" id="747525.W4K5W6"/>
<reference evidence="2 3" key="1">
    <citation type="journal article" date="2012" name="New Phytol.">
        <title>Insight into trade-off between wood decay and parasitism from the genome of a fungal forest pathogen.</title>
        <authorList>
            <person name="Olson A."/>
            <person name="Aerts A."/>
            <person name="Asiegbu F."/>
            <person name="Belbahri L."/>
            <person name="Bouzid O."/>
            <person name="Broberg A."/>
            <person name="Canback B."/>
            <person name="Coutinho P.M."/>
            <person name="Cullen D."/>
            <person name="Dalman K."/>
            <person name="Deflorio G."/>
            <person name="van Diepen L.T."/>
            <person name="Dunand C."/>
            <person name="Duplessis S."/>
            <person name="Durling M."/>
            <person name="Gonthier P."/>
            <person name="Grimwood J."/>
            <person name="Fossdal C.G."/>
            <person name="Hansson D."/>
            <person name="Henrissat B."/>
            <person name="Hietala A."/>
            <person name="Himmelstrand K."/>
            <person name="Hoffmeister D."/>
            <person name="Hogberg N."/>
            <person name="James T.Y."/>
            <person name="Karlsson M."/>
            <person name="Kohler A."/>
            <person name="Kues U."/>
            <person name="Lee Y.H."/>
            <person name="Lin Y.C."/>
            <person name="Lind M."/>
            <person name="Lindquist E."/>
            <person name="Lombard V."/>
            <person name="Lucas S."/>
            <person name="Lunden K."/>
            <person name="Morin E."/>
            <person name="Murat C."/>
            <person name="Park J."/>
            <person name="Raffaello T."/>
            <person name="Rouze P."/>
            <person name="Salamov A."/>
            <person name="Schmutz J."/>
            <person name="Solheim H."/>
            <person name="Stahlberg J."/>
            <person name="Velez H."/>
            <person name="de Vries R.P."/>
            <person name="Wiebenga A."/>
            <person name="Woodward S."/>
            <person name="Yakovlev I."/>
            <person name="Garbelotto M."/>
            <person name="Martin F."/>
            <person name="Grigoriev I.V."/>
            <person name="Stenlid J."/>
        </authorList>
    </citation>
    <scope>NUCLEOTIDE SEQUENCE [LARGE SCALE GENOMIC DNA]</scope>
    <source>
        <strain evidence="2 3">TC 32-1</strain>
    </source>
</reference>
<keyword evidence="1" id="KW-0175">Coiled coil</keyword>
<dbReference type="GeneID" id="20674755"/>
<dbReference type="InParanoid" id="W4K5W6"/>
<gene>
    <name evidence="2" type="ORF">HETIRDRAFT_434550</name>
</gene>
<evidence type="ECO:0000313" key="3">
    <source>
        <dbReference type="Proteomes" id="UP000030671"/>
    </source>
</evidence>
<evidence type="ECO:0000256" key="1">
    <source>
        <dbReference type="SAM" id="Coils"/>
    </source>
</evidence>
<organism evidence="2 3">
    <name type="scientific">Heterobasidion irregulare (strain TC 32-1)</name>
    <dbReference type="NCBI Taxonomy" id="747525"/>
    <lineage>
        <taxon>Eukaryota</taxon>
        <taxon>Fungi</taxon>
        <taxon>Dikarya</taxon>
        <taxon>Basidiomycota</taxon>
        <taxon>Agaricomycotina</taxon>
        <taxon>Agaricomycetes</taxon>
        <taxon>Russulales</taxon>
        <taxon>Bondarzewiaceae</taxon>
        <taxon>Heterobasidion</taxon>
        <taxon>Heterobasidion annosum species complex</taxon>
    </lineage>
</organism>
<dbReference type="EMBL" id="KI925459">
    <property type="protein sequence ID" value="ETW80441.1"/>
    <property type="molecule type" value="Genomic_DNA"/>
</dbReference>
<dbReference type="KEGG" id="hir:HETIRDRAFT_434550"/>
<protein>
    <submittedName>
        <fullName evidence="2">Uncharacterized protein</fullName>
    </submittedName>
</protein>
<dbReference type="OrthoDB" id="3222645at2759"/>
<dbReference type="AlphaFoldDB" id="W4K5W6"/>
<proteinExistence type="predicted"/>
<dbReference type="HOGENOM" id="CLU_031481_1_1_1"/>
<accession>W4K5W6</accession>
<feature type="coiled-coil region" evidence="1">
    <location>
        <begin position="42"/>
        <end position="118"/>
    </location>
</feature>
<evidence type="ECO:0000313" key="2">
    <source>
        <dbReference type="EMBL" id="ETW80441.1"/>
    </source>
</evidence>